<dbReference type="SUPFAM" id="SSF54862">
    <property type="entry name" value="4Fe-4S ferredoxins"/>
    <property type="match status" value="1"/>
</dbReference>
<proteinExistence type="predicted"/>
<evidence type="ECO:0000256" key="5">
    <source>
        <dbReference type="ARBA" id="ARBA00023014"/>
    </source>
</evidence>
<evidence type="ECO:0000256" key="2">
    <source>
        <dbReference type="ARBA" id="ARBA00022723"/>
    </source>
</evidence>
<keyword evidence="2 6" id="KW-0479">Metal-binding</keyword>
<protein>
    <recommendedName>
        <fullName evidence="6">Ferredoxin</fullName>
    </recommendedName>
</protein>
<dbReference type="PRINTS" id="PR00352">
    <property type="entry name" value="3FE4SFRDOXIN"/>
</dbReference>
<keyword evidence="1 6" id="KW-0813">Transport</keyword>
<dbReference type="PROSITE" id="PS51379">
    <property type="entry name" value="4FE4S_FER_2"/>
    <property type="match status" value="1"/>
</dbReference>
<gene>
    <name evidence="8" type="ORF">GCM10008906_38400</name>
</gene>
<evidence type="ECO:0000256" key="6">
    <source>
        <dbReference type="RuleBase" id="RU368020"/>
    </source>
</evidence>
<evidence type="ECO:0000313" key="9">
    <source>
        <dbReference type="Proteomes" id="UP001501510"/>
    </source>
</evidence>
<keyword evidence="5 6" id="KW-0411">Iron-sulfur</keyword>
<name>A0ABN1JWV2_9CLOT</name>
<dbReference type="RefSeq" id="WP_343764458.1">
    <property type="nucleotide sequence ID" value="NZ_BAAACG010000019.1"/>
</dbReference>
<accession>A0ABN1JWV2</accession>
<reference evidence="8 9" key="1">
    <citation type="journal article" date="2019" name="Int. J. Syst. Evol. Microbiol.">
        <title>The Global Catalogue of Microorganisms (GCM) 10K type strain sequencing project: providing services to taxonomists for standard genome sequencing and annotation.</title>
        <authorList>
            <consortium name="The Broad Institute Genomics Platform"/>
            <consortium name="The Broad Institute Genome Sequencing Center for Infectious Disease"/>
            <person name="Wu L."/>
            <person name="Ma J."/>
        </authorList>
    </citation>
    <scope>NUCLEOTIDE SEQUENCE [LARGE SCALE GENOMIC DNA]</scope>
    <source>
        <strain evidence="8 9">JCM 1407</strain>
    </source>
</reference>
<evidence type="ECO:0000259" key="7">
    <source>
        <dbReference type="PROSITE" id="PS51379"/>
    </source>
</evidence>
<dbReference type="PANTHER" id="PTHR36923">
    <property type="entry name" value="FERREDOXIN"/>
    <property type="match status" value="1"/>
</dbReference>
<keyword evidence="3 6" id="KW-0249">Electron transport</keyword>
<keyword evidence="9" id="KW-1185">Reference proteome</keyword>
<dbReference type="EMBL" id="BAAACG010000019">
    <property type="protein sequence ID" value="GAA0748274.1"/>
    <property type="molecule type" value="Genomic_DNA"/>
</dbReference>
<dbReference type="InterPro" id="IPR017896">
    <property type="entry name" value="4Fe4S_Fe-S-bd"/>
</dbReference>
<keyword evidence="4 6" id="KW-0408">Iron</keyword>
<comment type="caution">
    <text evidence="8">The sequence shown here is derived from an EMBL/GenBank/DDBJ whole genome shotgun (WGS) entry which is preliminary data.</text>
</comment>
<sequence length="62" mass="6467">MKAVVDNDTCVGCGLCPNICSEVFEMGNDGKAHVIGNEVPEDVKDTAKEAESSCPVAAIIIE</sequence>
<dbReference type="Proteomes" id="UP001501510">
    <property type="component" value="Unassembled WGS sequence"/>
</dbReference>
<evidence type="ECO:0000313" key="8">
    <source>
        <dbReference type="EMBL" id="GAA0748274.1"/>
    </source>
</evidence>
<comment type="function">
    <text evidence="6">Ferredoxins are iron-sulfur proteins that transfer electrons in a wide variety of metabolic reactions.</text>
</comment>
<dbReference type="InterPro" id="IPR051269">
    <property type="entry name" value="Fe-S_cluster_ET"/>
</dbReference>
<evidence type="ECO:0000256" key="1">
    <source>
        <dbReference type="ARBA" id="ARBA00022448"/>
    </source>
</evidence>
<organism evidence="8 9">
    <name type="scientific">Clostridium oceanicum</name>
    <dbReference type="NCBI Taxonomy" id="1543"/>
    <lineage>
        <taxon>Bacteria</taxon>
        <taxon>Bacillati</taxon>
        <taxon>Bacillota</taxon>
        <taxon>Clostridia</taxon>
        <taxon>Eubacteriales</taxon>
        <taxon>Clostridiaceae</taxon>
        <taxon>Clostridium</taxon>
    </lineage>
</organism>
<dbReference type="Gene3D" id="3.30.70.20">
    <property type="match status" value="1"/>
</dbReference>
<dbReference type="Pfam" id="PF13459">
    <property type="entry name" value="Fer4_15"/>
    <property type="match status" value="1"/>
</dbReference>
<evidence type="ECO:0000256" key="4">
    <source>
        <dbReference type="ARBA" id="ARBA00023004"/>
    </source>
</evidence>
<evidence type="ECO:0000256" key="3">
    <source>
        <dbReference type="ARBA" id="ARBA00022982"/>
    </source>
</evidence>
<feature type="domain" description="4Fe-4S ferredoxin-type" evidence="7">
    <location>
        <begin position="1"/>
        <end position="29"/>
    </location>
</feature>
<dbReference type="InterPro" id="IPR001080">
    <property type="entry name" value="3Fe4S_ferredoxin"/>
</dbReference>
<dbReference type="PANTHER" id="PTHR36923:SF3">
    <property type="entry name" value="FERREDOXIN"/>
    <property type="match status" value="1"/>
</dbReference>